<dbReference type="OrthoDB" id="17447at10239"/>
<protein>
    <submittedName>
        <fullName evidence="13">Virion surface protein</fullName>
    </submittedName>
</protein>
<keyword evidence="14" id="KW-1185">Reference proteome</keyword>
<sequence>MNSLSVFFIIIATATICIIFIQLYSIYENYNNIKEFNATHAAFEYSKSIGGTPALDRRVTDVNDTIYDVKQKWRCVPYNKMFVSASIFGFKANSSQNNETIIKKFNTLQECIDFTFSDIYNIDIYNPCIGLNINTRDCDFLKSIL</sequence>
<evidence type="ECO:0000256" key="7">
    <source>
        <dbReference type="ARBA" id="ARBA00022921"/>
    </source>
</evidence>
<evidence type="ECO:0000256" key="3">
    <source>
        <dbReference type="ARBA" id="ARBA00022506"/>
    </source>
</evidence>
<feature type="transmembrane region" description="Helical" evidence="12">
    <location>
        <begin position="6"/>
        <end position="27"/>
    </location>
</feature>
<dbReference type="RefSeq" id="YP_004821485.1">
    <property type="nucleotide sequence ID" value="NC_015960.1"/>
</dbReference>
<evidence type="ECO:0000256" key="1">
    <source>
        <dbReference type="ARBA" id="ARBA00004039"/>
    </source>
</evidence>
<evidence type="ECO:0000256" key="12">
    <source>
        <dbReference type="SAM" id="Phobius"/>
    </source>
</evidence>
<evidence type="ECO:0000256" key="9">
    <source>
        <dbReference type="ARBA" id="ARBA00023136"/>
    </source>
</evidence>
<dbReference type="GO" id="GO:0046718">
    <property type="term" value="P:symbiont entry into host cell"/>
    <property type="evidence" value="ECO:0007669"/>
    <property type="project" value="UniProtKB-KW"/>
</dbReference>
<comment type="function">
    <text evidence="1">Envelope protein required for virus entry into host cell and for cell-cell fusion (syncytium formation).</text>
</comment>
<dbReference type="GO" id="GO:0055036">
    <property type="term" value="C:virion membrane"/>
    <property type="evidence" value="ECO:0007669"/>
    <property type="project" value="UniProtKB-SubCell"/>
</dbReference>
<evidence type="ECO:0000256" key="10">
    <source>
        <dbReference type="ARBA" id="ARBA00023157"/>
    </source>
</evidence>
<keyword evidence="10" id="KW-1015">Disulfide bond</keyword>
<dbReference type="KEGG" id="vg:11107268"/>
<keyword evidence="3" id="KW-1168">Fusion of virus membrane with host membrane</keyword>
<keyword evidence="9 12" id="KW-0472">Membrane</keyword>
<comment type="subcellular location">
    <subcellularLocation>
        <location evidence="2">Virion membrane</location>
        <topology evidence="2">Single-pass membrane protein</topology>
    </subcellularLocation>
</comment>
<dbReference type="Pfam" id="PF04584">
    <property type="entry name" value="Pox_A28"/>
    <property type="match status" value="1"/>
</dbReference>
<reference evidence="13 14" key="1">
    <citation type="journal article" date="2011" name="J. Virol.">
        <title>The genome of yoka poxvirus.</title>
        <authorList>
            <person name="Zhao G."/>
            <person name="Droit L."/>
            <person name="Tesh R.B."/>
            <person name="Popov V.L."/>
            <person name="Little N.S."/>
            <person name="Upton C."/>
            <person name="Virgin H.W."/>
            <person name="Wang D."/>
        </authorList>
    </citation>
    <scope>NUCLEOTIDE SEQUENCE [LARGE SCALE GENOMIC DNA]</scope>
    <source>
        <strain evidence="13">DakArB 4268</strain>
    </source>
</reference>
<keyword evidence="8 12" id="KW-1133">Transmembrane helix</keyword>
<evidence type="ECO:0000313" key="13">
    <source>
        <dbReference type="EMBL" id="AEN03721.1"/>
    </source>
</evidence>
<evidence type="ECO:0000256" key="6">
    <source>
        <dbReference type="ARBA" id="ARBA00022844"/>
    </source>
</evidence>
<accession>G3EI24</accession>
<keyword evidence="11" id="KW-1160">Virus entry into host cell</keyword>
<keyword evidence="7" id="KW-0426">Late protein</keyword>
<name>G3EI24_9POXV</name>
<dbReference type="Proteomes" id="UP000164653">
    <property type="component" value="Segment"/>
</dbReference>
<evidence type="ECO:0000256" key="11">
    <source>
        <dbReference type="ARBA" id="ARBA00023296"/>
    </source>
</evidence>
<dbReference type="GeneID" id="11107268"/>
<keyword evidence="6" id="KW-0946">Virion</keyword>
<evidence type="ECO:0000256" key="2">
    <source>
        <dbReference type="ARBA" id="ARBA00004381"/>
    </source>
</evidence>
<keyword evidence="4" id="KW-1162">Viral penetration into host cytoplasm</keyword>
<keyword evidence="5 12" id="KW-0812">Transmembrane</keyword>
<dbReference type="GO" id="GO:0019031">
    <property type="term" value="C:viral envelope"/>
    <property type="evidence" value="ECO:0007669"/>
    <property type="project" value="InterPro"/>
</dbReference>
<gene>
    <name evidence="13" type="ORF">YKV132c</name>
</gene>
<organism evidence="13 14">
    <name type="scientific">Yokapox virus</name>
    <dbReference type="NCBI Taxonomy" id="1076255"/>
    <lineage>
        <taxon>Viruses</taxon>
        <taxon>Varidnaviria</taxon>
        <taxon>Bamfordvirae</taxon>
        <taxon>Nucleocytoviricota</taxon>
        <taxon>Pokkesviricetes</taxon>
        <taxon>Chitovirales</taxon>
        <taxon>Poxviridae</taxon>
        <taxon>Chordopoxvirinae</taxon>
        <taxon>Centapoxvirus</taxon>
        <taxon>Centapoxvirus yokapox</taxon>
    </lineage>
</organism>
<dbReference type="GO" id="GO:0039663">
    <property type="term" value="P:membrane fusion involved in viral entry into host cell"/>
    <property type="evidence" value="ECO:0007669"/>
    <property type="project" value="UniProtKB-KW"/>
</dbReference>
<dbReference type="InterPro" id="IPR007664">
    <property type="entry name" value="Poxvirus_A28"/>
</dbReference>
<evidence type="ECO:0000313" key="14">
    <source>
        <dbReference type="Proteomes" id="UP000164653"/>
    </source>
</evidence>
<evidence type="ECO:0000256" key="5">
    <source>
        <dbReference type="ARBA" id="ARBA00022692"/>
    </source>
</evidence>
<dbReference type="EMBL" id="HQ849551">
    <property type="protein sequence ID" value="AEN03721.1"/>
    <property type="molecule type" value="Genomic_DNA"/>
</dbReference>
<evidence type="ECO:0000256" key="8">
    <source>
        <dbReference type="ARBA" id="ARBA00022989"/>
    </source>
</evidence>
<evidence type="ECO:0000256" key="4">
    <source>
        <dbReference type="ARBA" id="ARBA00022595"/>
    </source>
</evidence>
<proteinExistence type="predicted"/>